<sequence>MLNRICVYCGSSPGKREEYTAGAKKLAELLVQQNVELVYGGASVGIMGALADTVLENGGKVTGIIPEDLVKKEVAHKGLTDLQVVSSMHERKFAMAEQSDGFIALPGGLGTIEELFEVLTWSQLGFHQKPVGLLNVCGYYDHLSSFLDHAVSEEFVKQDHRQILMVEDNPKALVSRFEHYEAPAVDKWISRDST</sequence>
<accession>A0A1M4YZ01</accession>
<dbReference type="OrthoDB" id="9801098at2"/>
<evidence type="ECO:0000313" key="5">
    <source>
        <dbReference type="Proteomes" id="UP000184041"/>
    </source>
</evidence>
<keyword evidence="5" id="KW-1185">Reference proteome</keyword>
<dbReference type="EC" id="3.2.2.n1" evidence="3"/>
<evidence type="ECO:0000256" key="1">
    <source>
        <dbReference type="ARBA" id="ARBA00000274"/>
    </source>
</evidence>
<dbReference type="PANTHER" id="PTHR31223">
    <property type="entry name" value="LOG FAMILY PROTEIN YJL055W"/>
    <property type="match status" value="1"/>
</dbReference>
<evidence type="ECO:0000256" key="3">
    <source>
        <dbReference type="RuleBase" id="RU363015"/>
    </source>
</evidence>
<dbReference type="GO" id="GO:0008714">
    <property type="term" value="F:AMP nucleosidase activity"/>
    <property type="evidence" value="ECO:0007669"/>
    <property type="project" value="UniProtKB-EC"/>
</dbReference>
<dbReference type="InterPro" id="IPR031100">
    <property type="entry name" value="LOG_fam"/>
</dbReference>
<dbReference type="STRING" id="1194090.SAMN05443144_105200"/>
<dbReference type="SUPFAM" id="SSF102405">
    <property type="entry name" value="MCP/YpsA-like"/>
    <property type="match status" value="1"/>
</dbReference>
<dbReference type="EMBL" id="FQUS01000005">
    <property type="protein sequence ID" value="SHF11041.1"/>
    <property type="molecule type" value="Genomic_DNA"/>
</dbReference>
<name>A0A1M4YZ01_9BACT</name>
<proteinExistence type="inferred from homology"/>
<dbReference type="PANTHER" id="PTHR31223:SF70">
    <property type="entry name" value="LOG FAMILY PROTEIN YJL055W"/>
    <property type="match status" value="1"/>
</dbReference>
<dbReference type="GO" id="GO:0009691">
    <property type="term" value="P:cytokinin biosynthetic process"/>
    <property type="evidence" value="ECO:0007669"/>
    <property type="project" value="UniProtKB-UniRule"/>
</dbReference>
<dbReference type="InterPro" id="IPR005269">
    <property type="entry name" value="LOG"/>
</dbReference>
<dbReference type="AlphaFoldDB" id="A0A1M4YZ01"/>
<comment type="catalytic activity">
    <reaction evidence="1">
        <text>AMP + H2O = D-ribose 5-phosphate + adenine</text>
        <dbReference type="Rhea" id="RHEA:20129"/>
        <dbReference type="ChEBI" id="CHEBI:15377"/>
        <dbReference type="ChEBI" id="CHEBI:16708"/>
        <dbReference type="ChEBI" id="CHEBI:78346"/>
        <dbReference type="ChEBI" id="CHEBI:456215"/>
        <dbReference type="EC" id="3.2.2.4"/>
    </reaction>
</comment>
<keyword evidence="3" id="KW-0378">Hydrolase</keyword>
<dbReference type="RefSeq" id="WP_073061114.1">
    <property type="nucleotide sequence ID" value="NZ_FQUS01000005.1"/>
</dbReference>
<reference evidence="4 5" key="1">
    <citation type="submission" date="2016-11" db="EMBL/GenBank/DDBJ databases">
        <authorList>
            <person name="Jaros S."/>
            <person name="Januszkiewicz K."/>
            <person name="Wedrychowicz H."/>
        </authorList>
    </citation>
    <scope>NUCLEOTIDE SEQUENCE [LARGE SCALE GENOMIC DNA]</scope>
    <source>
        <strain evidence="4 5">DSM 21986</strain>
    </source>
</reference>
<comment type="similarity">
    <text evidence="2 3">Belongs to the LOG family.</text>
</comment>
<dbReference type="Proteomes" id="UP000184041">
    <property type="component" value="Unassembled WGS sequence"/>
</dbReference>
<evidence type="ECO:0000313" key="4">
    <source>
        <dbReference type="EMBL" id="SHF11041.1"/>
    </source>
</evidence>
<keyword evidence="3" id="KW-0203">Cytokinin biosynthesis</keyword>
<dbReference type="Pfam" id="PF03641">
    <property type="entry name" value="Lysine_decarbox"/>
    <property type="match status" value="1"/>
</dbReference>
<organism evidence="4 5">
    <name type="scientific">Fodinibius roseus</name>
    <dbReference type="NCBI Taxonomy" id="1194090"/>
    <lineage>
        <taxon>Bacteria</taxon>
        <taxon>Pseudomonadati</taxon>
        <taxon>Balneolota</taxon>
        <taxon>Balneolia</taxon>
        <taxon>Balneolales</taxon>
        <taxon>Balneolaceae</taxon>
        <taxon>Fodinibius</taxon>
    </lineage>
</organism>
<dbReference type="Gene3D" id="3.40.50.450">
    <property type="match status" value="1"/>
</dbReference>
<dbReference type="NCBIfam" id="TIGR00730">
    <property type="entry name" value="Rossman fold protein, TIGR00730 family"/>
    <property type="match status" value="1"/>
</dbReference>
<gene>
    <name evidence="4" type="ORF">SAMN05443144_105200</name>
</gene>
<protein>
    <recommendedName>
        <fullName evidence="3">Cytokinin riboside 5'-monophosphate phosphoribohydrolase</fullName>
        <ecNumber evidence="3">3.2.2.n1</ecNumber>
    </recommendedName>
</protein>
<evidence type="ECO:0000256" key="2">
    <source>
        <dbReference type="ARBA" id="ARBA00006763"/>
    </source>
</evidence>
<dbReference type="GO" id="GO:0005829">
    <property type="term" value="C:cytosol"/>
    <property type="evidence" value="ECO:0007669"/>
    <property type="project" value="TreeGrafter"/>
</dbReference>